<dbReference type="SUPFAM" id="SSF53300">
    <property type="entry name" value="vWA-like"/>
    <property type="match status" value="1"/>
</dbReference>
<keyword evidence="6 9" id="KW-1133">Transmembrane helix</keyword>
<evidence type="ECO:0008006" key="15">
    <source>
        <dbReference type="Google" id="ProtNLM"/>
    </source>
</evidence>
<dbReference type="InterPro" id="IPR000276">
    <property type="entry name" value="GPCR_Rhodpsn"/>
</dbReference>
<protein>
    <recommendedName>
        <fullName evidence="15">von Willebrand factor A domain containing 5A</fullName>
    </recommendedName>
</protein>
<dbReference type="InterPro" id="IPR002035">
    <property type="entry name" value="VWF_A"/>
</dbReference>
<proteinExistence type="predicted"/>
<dbReference type="AlphaFoldDB" id="A0A6I8NUH5"/>
<reference evidence="13" key="2">
    <citation type="submission" date="2025-08" db="UniProtKB">
        <authorList>
            <consortium name="Ensembl"/>
        </authorList>
    </citation>
    <scope>IDENTIFICATION</scope>
    <source>
        <strain evidence="13">Glennie</strain>
    </source>
</reference>
<dbReference type="InterPro" id="IPR013694">
    <property type="entry name" value="VIT"/>
</dbReference>
<dbReference type="PANTHER" id="PTHR45737">
    <property type="entry name" value="VON WILLEBRAND FACTOR A DOMAIN-CONTAINING PROTEIN 5A"/>
    <property type="match status" value="1"/>
</dbReference>
<accession>A0A6I8NUH5</accession>
<dbReference type="InParanoid" id="A0A6I8NUH5"/>
<keyword evidence="7 9" id="KW-0472">Membrane</keyword>
<dbReference type="PROSITE" id="PS50234">
    <property type="entry name" value="VWFA"/>
    <property type="match status" value="1"/>
</dbReference>
<dbReference type="PRINTS" id="PR00245">
    <property type="entry name" value="OLFACTORYR"/>
</dbReference>
<dbReference type="SMART" id="SM00609">
    <property type="entry name" value="VIT"/>
    <property type="match status" value="1"/>
</dbReference>
<keyword evidence="14" id="KW-1185">Reference proteome</keyword>
<dbReference type="Proteomes" id="UP000002279">
    <property type="component" value="Chromosome 11"/>
</dbReference>
<dbReference type="Pfam" id="PF08487">
    <property type="entry name" value="VIT"/>
    <property type="match status" value="1"/>
</dbReference>
<dbReference type="Gene3D" id="3.40.50.410">
    <property type="entry name" value="von Willebrand factor, type A domain"/>
    <property type="match status" value="1"/>
</dbReference>
<dbReference type="FunCoup" id="A0A6I8NUH5">
    <property type="interactions" value="512"/>
</dbReference>
<dbReference type="Ensembl" id="ENSOANT00000050457.1">
    <property type="protein sequence ID" value="ENSOANP00000044954.1"/>
    <property type="gene ID" value="ENSOANG00000015191.3"/>
</dbReference>
<dbReference type="InterPro" id="IPR000725">
    <property type="entry name" value="Olfact_rcpt"/>
</dbReference>
<dbReference type="GO" id="GO:0005886">
    <property type="term" value="C:plasma membrane"/>
    <property type="evidence" value="ECO:0007669"/>
    <property type="project" value="UniProtKB-SubCell"/>
</dbReference>
<evidence type="ECO:0000256" key="7">
    <source>
        <dbReference type="ARBA" id="ARBA00023136"/>
    </source>
</evidence>
<feature type="domain" description="VIT" evidence="12">
    <location>
        <begin position="1"/>
        <end position="131"/>
    </location>
</feature>
<evidence type="ECO:0000256" key="8">
    <source>
        <dbReference type="ARBA" id="ARBA00023224"/>
    </source>
</evidence>
<evidence type="ECO:0000313" key="14">
    <source>
        <dbReference type="Proteomes" id="UP000002279"/>
    </source>
</evidence>
<reference evidence="13" key="3">
    <citation type="submission" date="2025-09" db="UniProtKB">
        <authorList>
            <consortium name="Ensembl"/>
        </authorList>
    </citation>
    <scope>IDENTIFICATION</scope>
    <source>
        <strain evidence="13">Glennie</strain>
    </source>
</reference>
<dbReference type="Bgee" id="ENSOANG00000015191">
    <property type="expression patterns" value="Expressed in adult mammalian kidney and 8 other cell types or tissues"/>
</dbReference>
<dbReference type="PRINTS" id="PR00237">
    <property type="entry name" value="GPCRRHODOPSN"/>
</dbReference>
<keyword evidence="5" id="KW-0552">Olfaction</keyword>
<gene>
    <name evidence="13" type="primary">LOC100087394</name>
</gene>
<evidence type="ECO:0000259" key="11">
    <source>
        <dbReference type="PROSITE" id="PS50262"/>
    </source>
</evidence>
<dbReference type="Gene3D" id="1.20.1070.10">
    <property type="entry name" value="Rhodopsin 7-helix transmembrane proteins"/>
    <property type="match status" value="1"/>
</dbReference>
<dbReference type="GeneTree" id="ENSGT00940000162662"/>
<name>A0A6I8NUH5_ORNAN</name>
<dbReference type="GO" id="GO:0004930">
    <property type="term" value="F:G protein-coupled receptor activity"/>
    <property type="evidence" value="ECO:0007669"/>
    <property type="project" value="InterPro"/>
</dbReference>
<comment type="subcellular location">
    <subcellularLocation>
        <location evidence="1">Cell membrane</location>
        <topology evidence="1">Multi-pass membrane protein</topology>
    </subcellularLocation>
</comment>
<dbReference type="GO" id="GO:0004984">
    <property type="term" value="F:olfactory receptor activity"/>
    <property type="evidence" value="ECO:0007669"/>
    <property type="project" value="InterPro"/>
</dbReference>
<dbReference type="SMART" id="SM00327">
    <property type="entry name" value="VWA"/>
    <property type="match status" value="1"/>
</dbReference>
<dbReference type="PROSITE" id="PS50262">
    <property type="entry name" value="G_PROTEIN_RECEP_F1_2"/>
    <property type="match status" value="1"/>
</dbReference>
<dbReference type="CDD" id="cd15228">
    <property type="entry name" value="7tmA_OR10D-like"/>
    <property type="match status" value="1"/>
</dbReference>
<keyword evidence="3" id="KW-0716">Sensory transduction</keyword>
<feature type="transmembrane region" description="Helical" evidence="9">
    <location>
        <begin position="984"/>
        <end position="1006"/>
    </location>
</feature>
<evidence type="ECO:0000256" key="5">
    <source>
        <dbReference type="ARBA" id="ARBA00022725"/>
    </source>
</evidence>
<evidence type="ECO:0000259" key="10">
    <source>
        <dbReference type="PROSITE" id="PS50234"/>
    </source>
</evidence>
<dbReference type="InterPro" id="IPR036465">
    <property type="entry name" value="vWFA_dom_sf"/>
</dbReference>
<evidence type="ECO:0000313" key="13">
    <source>
        <dbReference type="Ensembl" id="ENSOANP00000044954.1"/>
    </source>
</evidence>
<dbReference type="Pfam" id="PF13853">
    <property type="entry name" value="7tm_4"/>
    <property type="match status" value="1"/>
</dbReference>
<feature type="transmembrane region" description="Helical" evidence="9">
    <location>
        <begin position="815"/>
        <end position="838"/>
    </location>
</feature>
<feature type="transmembrane region" description="Helical" evidence="9">
    <location>
        <begin position="892"/>
        <end position="910"/>
    </location>
</feature>
<dbReference type="PROSITE" id="PS51468">
    <property type="entry name" value="VIT"/>
    <property type="match status" value="1"/>
</dbReference>
<sequence>MACVCGLLTSSKEPVPLKSISVAVAIRSFVADVTVTLCYKNEEQSPVESVFVFPVDENSAVYGFQAEVNGKTIVAEMQEKQQAQTNYEDAVAQGQEAFLLERDSSSGDVFSCSVGHLPPGQEAKLSMSYVQELPLEADGAVRFVLPAVLNPRYVPAGAAEASSVTSRVPRAARGELPYTLSVSANIHSPYGIEKVQSNCTLGPLEYLGPDRTAAQVSLAEGQQFERDVELLMYYKQVNTPSVCVEAAQPGAQPGSLMGETTVMVSFYPSIPDSKEQASTGEFIFVLDRSGSMSCPVSGKLRSPMRIDSAKETLLLLLKSLPLGCFFNVYGFGSTFDSFFPDSVEYTQQSMEEAVQRVKALQADLGGTEILAPLKSIFSKACKPDHPRQLYVFTDGDVGNTGEVIAEVRSHSPTHRCFSFGIGEGASTALIKGIARVTGGSAEFITGSDRMQPKALQSLKRSLQPAAQNISLNWTLPPGLEPVLLSPAPSVIFGGQRSIVYAQLTGKQQPSGGTGSVCLQFTLRGEAFENTLPFTLQPNSDSRLTVHRLAAKARLQTLDAAGRRASDEEKAKVVAVSIQSGVVSSLTAYVAIHKELGRPLQGPMVRRDVPLTGSFGAMPRLASCPVGPPRFAGCPMASPPMMSMVVMDCAEMNSPMSPAPNYHVQANSPQSARNMRCVSRAKAARKSTGAPAPQAPEEAPLLQLVSLQKADGSWALDGALASVLGVKEQEAATSLPGQGVDAAVWATVLAVVWLHSTSGDQKDEWELLEGKAVAWLRARAGLTLRPAHSPPQKMWNRTSVTEFILLGIPHTEGLEMVLFFVFVTFYALTLLGNGLILTIIAGSPRLRTPMYFFLGILSIFDLLFPSVTSLKLLVSLSGRGRAISYGGCACQVFFYHFLGCVECFLYTVMAYDRYAAICHPLRYSVIMNPGVCAGLAAGTWLGGGLQAALLTCLTFRLPYCGPNSVDYFFCDIPAVLPLACADASLAQAIGFTNVGLMPFACFLLVLVSYARIAHSILRMRSAEGRRRAFSTCSAHLTSILLFYGPVALIYLQPAPSPGFSAGVQILNNLVTPTLNPVIYSLRNKEVGTALKRLLSQTM</sequence>
<evidence type="ECO:0000259" key="12">
    <source>
        <dbReference type="PROSITE" id="PS51468"/>
    </source>
</evidence>
<organism evidence="13 14">
    <name type="scientific">Ornithorhynchus anatinus</name>
    <name type="common">Duckbill platypus</name>
    <dbReference type="NCBI Taxonomy" id="9258"/>
    <lineage>
        <taxon>Eukaryota</taxon>
        <taxon>Metazoa</taxon>
        <taxon>Chordata</taxon>
        <taxon>Craniata</taxon>
        <taxon>Vertebrata</taxon>
        <taxon>Euteleostomi</taxon>
        <taxon>Mammalia</taxon>
        <taxon>Monotremata</taxon>
        <taxon>Ornithorhynchidae</taxon>
        <taxon>Ornithorhynchus</taxon>
    </lineage>
</organism>
<dbReference type="PANTHER" id="PTHR45737:SF6">
    <property type="entry name" value="VON WILLEBRAND FACTOR A DOMAIN-CONTAINING PROTEIN 5A"/>
    <property type="match status" value="1"/>
</dbReference>
<evidence type="ECO:0000256" key="2">
    <source>
        <dbReference type="ARBA" id="ARBA00022475"/>
    </source>
</evidence>
<feature type="transmembrane region" description="Helical" evidence="9">
    <location>
        <begin position="922"/>
        <end position="940"/>
    </location>
</feature>
<dbReference type="FunFam" id="1.20.1070.10:FF:000001">
    <property type="entry name" value="Olfactory receptor"/>
    <property type="match status" value="1"/>
</dbReference>
<keyword evidence="2" id="KW-1003">Cell membrane</keyword>
<dbReference type="Pfam" id="PF13768">
    <property type="entry name" value="VWA_3"/>
    <property type="match status" value="1"/>
</dbReference>
<keyword evidence="4 9" id="KW-0812">Transmembrane</keyword>
<evidence type="ECO:0000256" key="4">
    <source>
        <dbReference type="ARBA" id="ARBA00022692"/>
    </source>
</evidence>
<feature type="domain" description="G-protein coupled receptors family 1 profile" evidence="11">
    <location>
        <begin position="831"/>
        <end position="1078"/>
    </location>
</feature>
<feature type="transmembrane region" description="Helical" evidence="9">
    <location>
        <begin position="1027"/>
        <end position="1050"/>
    </location>
</feature>
<dbReference type="InterPro" id="IPR017452">
    <property type="entry name" value="GPCR_Rhodpsn_7TM"/>
</dbReference>
<keyword evidence="8" id="KW-0807">Transducer</keyword>
<evidence type="ECO:0000256" key="3">
    <source>
        <dbReference type="ARBA" id="ARBA00022606"/>
    </source>
</evidence>
<evidence type="ECO:0000256" key="6">
    <source>
        <dbReference type="ARBA" id="ARBA00022989"/>
    </source>
</evidence>
<dbReference type="SUPFAM" id="SSF81321">
    <property type="entry name" value="Family A G protein-coupled receptor-like"/>
    <property type="match status" value="1"/>
</dbReference>
<evidence type="ECO:0000256" key="1">
    <source>
        <dbReference type="ARBA" id="ARBA00004651"/>
    </source>
</evidence>
<reference evidence="13 14" key="1">
    <citation type="journal article" date="2008" name="Nature">
        <title>Genome analysis of the platypus reveals unique signatures of evolution.</title>
        <authorList>
            <person name="Warren W.C."/>
            <person name="Hillier L.W."/>
            <person name="Marshall Graves J.A."/>
            <person name="Birney E."/>
            <person name="Ponting C.P."/>
            <person name="Grutzner F."/>
            <person name="Belov K."/>
            <person name="Miller W."/>
            <person name="Clarke L."/>
            <person name="Chinwalla A.T."/>
            <person name="Yang S.P."/>
            <person name="Heger A."/>
            <person name="Locke D.P."/>
            <person name="Miethke P."/>
            <person name="Waters P.D."/>
            <person name="Veyrunes F."/>
            <person name="Fulton L."/>
            <person name="Fulton B."/>
            <person name="Graves T."/>
            <person name="Wallis J."/>
            <person name="Puente X.S."/>
            <person name="Lopez-Otin C."/>
            <person name="Ordonez G.R."/>
            <person name="Eichler E.E."/>
            <person name="Chen L."/>
            <person name="Cheng Z."/>
            <person name="Deakin J.E."/>
            <person name="Alsop A."/>
            <person name="Thompson K."/>
            <person name="Kirby P."/>
            <person name="Papenfuss A.T."/>
            <person name="Wakefield M.J."/>
            <person name="Olender T."/>
            <person name="Lancet D."/>
            <person name="Huttley G.A."/>
            <person name="Smit A.F."/>
            <person name="Pask A."/>
            <person name="Temple-Smith P."/>
            <person name="Batzer M.A."/>
            <person name="Walker J.A."/>
            <person name="Konkel M.K."/>
            <person name="Harris R.S."/>
            <person name="Whittington C.M."/>
            <person name="Wong E.S."/>
            <person name="Gemmell N.J."/>
            <person name="Buschiazzo E."/>
            <person name="Vargas Jentzsch I.M."/>
            <person name="Merkel A."/>
            <person name="Schmitz J."/>
            <person name="Zemann A."/>
            <person name="Churakov G."/>
            <person name="Kriegs J.O."/>
            <person name="Brosius J."/>
            <person name="Murchison E.P."/>
            <person name="Sachidanandam R."/>
            <person name="Smith C."/>
            <person name="Hannon G.J."/>
            <person name="Tsend-Ayush E."/>
            <person name="McMillan D."/>
            <person name="Attenborough R."/>
            <person name="Rens W."/>
            <person name="Ferguson-Smith M."/>
            <person name="Lefevre C.M."/>
            <person name="Sharp J.A."/>
            <person name="Nicholas K.R."/>
            <person name="Ray D.A."/>
            <person name="Kube M."/>
            <person name="Reinhardt R."/>
            <person name="Pringle T.H."/>
            <person name="Taylor J."/>
            <person name="Jones R.C."/>
            <person name="Nixon B."/>
            <person name="Dacheux J.L."/>
            <person name="Niwa H."/>
            <person name="Sekita Y."/>
            <person name="Huang X."/>
            <person name="Stark A."/>
            <person name="Kheradpour P."/>
            <person name="Kellis M."/>
            <person name="Flicek P."/>
            <person name="Chen Y."/>
            <person name="Webber C."/>
            <person name="Hardison R."/>
            <person name="Nelson J."/>
            <person name="Hallsworth-Pepin K."/>
            <person name="Delehaunty K."/>
            <person name="Markovic C."/>
            <person name="Minx P."/>
            <person name="Feng Y."/>
            <person name="Kremitzki C."/>
            <person name="Mitreva M."/>
            <person name="Glasscock J."/>
            <person name="Wylie T."/>
            <person name="Wohldmann P."/>
            <person name="Thiru P."/>
            <person name="Nhan M.N."/>
            <person name="Pohl C.S."/>
            <person name="Smith S.M."/>
            <person name="Hou S."/>
            <person name="Nefedov M."/>
            <person name="de Jong P.J."/>
            <person name="Renfree M.B."/>
            <person name="Mardis E.R."/>
            <person name="Wilson R.K."/>
        </authorList>
    </citation>
    <scope>NUCLEOTIDE SEQUENCE [LARGE SCALE GENOMIC DNA]</scope>
    <source>
        <strain evidence="13 14">Glennie</strain>
    </source>
</reference>
<evidence type="ECO:0000256" key="9">
    <source>
        <dbReference type="SAM" id="Phobius"/>
    </source>
</evidence>
<feature type="transmembrane region" description="Helical" evidence="9">
    <location>
        <begin position="850"/>
        <end position="872"/>
    </location>
</feature>
<feature type="domain" description="VWFA" evidence="10">
    <location>
        <begin position="281"/>
        <end position="462"/>
    </location>
</feature>